<sequence>MDQAQISTEPKKKTAKYRRNKKKKEMIKAKKKKLQFDSGSHPINQKKVQPTSKIKVSQSKLLNLESLANENLRKGSLNYDPEKINQALPFVKQVMFGQITSSQSFIQKLQVEHLPKMLYAIENANSLCIAWKFWTQFIFNQKEQLERKQQSILLFGSVFHLVFRSREWMELYMKAGSEFLKTILRFRINKPRLDTKSNSTIISFALKIAKEASEDDKEIHHILRNIAGMCNAAYSSISAIADSAFEREVIPLIDTRMIHQSTDACHALVGLFEEDEKRQIRKTNEFREVLILSGAVDEIDALCYCKDTDMQWRGALMLREQFII</sequence>
<protein>
    <submittedName>
        <fullName evidence="2">Uncharacterized protein</fullName>
    </submittedName>
</protein>
<dbReference type="AlphaFoldDB" id="A0A5J4VIF3"/>
<dbReference type="EMBL" id="SNRW01006925">
    <property type="protein sequence ID" value="KAA6382176.1"/>
    <property type="molecule type" value="Genomic_DNA"/>
</dbReference>
<name>A0A5J4VIF3_9EUKA</name>
<evidence type="ECO:0000313" key="2">
    <source>
        <dbReference type="EMBL" id="KAA6382176.1"/>
    </source>
</evidence>
<reference evidence="2 3" key="1">
    <citation type="submission" date="2019-03" db="EMBL/GenBank/DDBJ databases">
        <title>Single cell metagenomics reveals metabolic interactions within the superorganism composed of flagellate Streblomastix strix and complex community of Bacteroidetes bacteria on its surface.</title>
        <authorList>
            <person name="Treitli S.C."/>
            <person name="Kolisko M."/>
            <person name="Husnik F."/>
            <person name="Keeling P."/>
            <person name="Hampl V."/>
        </authorList>
    </citation>
    <scope>NUCLEOTIDE SEQUENCE [LARGE SCALE GENOMIC DNA]</scope>
    <source>
        <strain evidence="2">ST1C</strain>
    </source>
</reference>
<evidence type="ECO:0000256" key="1">
    <source>
        <dbReference type="SAM" id="MobiDB-lite"/>
    </source>
</evidence>
<gene>
    <name evidence="2" type="ORF">EZS28_022297</name>
</gene>
<organism evidence="2 3">
    <name type="scientific">Streblomastix strix</name>
    <dbReference type="NCBI Taxonomy" id="222440"/>
    <lineage>
        <taxon>Eukaryota</taxon>
        <taxon>Metamonada</taxon>
        <taxon>Preaxostyla</taxon>
        <taxon>Oxymonadida</taxon>
        <taxon>Streblomastigidae</taxon>
        <taxon>Streblomastix</taxon>
    </lineage>
</organism>
<feature type="region of interest" description="Disordered" evidence="1">
    <location>
        <begin position="1"/>
        <end position="26"/>
    </location>
</feature>
<feature type="compositionally biased region" description="Basic residues" evidence="1">
    <location>
        <begin position="13"/>
        <end position="26"/>
    </location>
</feature>
<dbReference type="Proteomes" id="UP000324800">
    <property type="component" value="Unassembled WGS sequence"/>
</dbReference>
<proteinExistence type="predicted"/>
<comment type="caution">
    <text evidence="2">The sequence shown here is derived from an EMBL/GenBank/DDBJ whole genome shotgun (WGS) entry which is preliminary data.</text>
</comment>
<accession>A0A5J4VIF3</accession>
<evidence type="ECO:0000313" key="3">
    <source>
        <dbReference type="Proteomes" id="UP000324800"/>
    </source>
</evidence>